<dbReference type="PRINTS" id="PR01407">
    <property type="entry name" value="BUTYPHLNCDUF"/>
</dbReference>
<dbReference type="Pfam" id="PF00643">
    <property type="entry name" value="zf-B_box"/>
    <property type="match status" value="1"/>
</dbReference>
<dbReference type="SMART" id="SM00336">
    <property type="entry name" value="BBOX"/>
    <property type="match status" value="1"/>
</dbReference>
<dbReference type="SMART" id="SM00449">
    <property type="entry name" value="SPRY"/>
    <property type="match status" value="1"/>
</dbReference>
<evidence type="ECO:0000256" key="1">
    <source>
        <dbReference type="ARBA" id="ARBA00022723"/>
    </source>
</evidence>
<feature type="coiled-coil region" evidence="5">
    <location>
        <begin position="140"/>
        <end position="218"/>
    </location>
</feature>
<dbReference type="InterPro" id="IPR050143">
    <property type="entry name" value="TRIM/RBCC"/>
</dbReference>
<protein>
    <recommendedName>
        <fullName evidence="11">Zinc-binding protein A33-like</fullName>
    </recommendedName>
</protein>
<evidence type="ECO:0000256" key="5">
    <source>
        <dbReference type="SAM" id="Coils"/>
    </source>
</evidence>
<evidence type="ECO:0000256" key="4">
    <source>
        <dbReference type="PROSITE-ProRule" id="PRU00024"/>
    </source>
</evidence>
<dbReference type="FunFam" id="2.60.120.920:FF:000004">
    <property type="entry name" value="Butyrophilin subfamily 1 member A1"/>
    <property type="match status" value="1"/>
</dbReference>
<dbReference type="InterPro" id="IPR006574">
    <property type="entry name" value="PRY"/>
</dbReference>
<keyword evidence="2 4" id="KW-0863">Zinc-finger</keyword>
<evidence type="ECO:0000259" key="8">
    <source>
        <dbReference type="PROSITE" id="PS50188"/>
    </source>
</evidence>
<accession>A0AAV6G201</accession>
<dbReference type="PANTHER" id="PTHR24103">
    <property type="entry name" value="E3 UBIQUITIN-PROTEIN LIGASE TRIM"/>
    <property type="match status" value="1"/>
</dbReference>
<comment type="caution">
    <text evidence="9">The sequence shown here is derived from an EMBL/GenBank/DDBJ whole genome shotgun (WGS) entry which is preliminary data.</text>
</comment>
<gene>
    <name evidence="9" type="ORF">AALO_G00221290</name>
</gene>
<dbReference type="GO" id="GO:0008270">
    <property type="term" value="F:zinc ion binding"/>
    <property type="evidence" value="ECO:0007669"/>
    <property type="project" value="UniProtKB-KW"/>
</dbReference>
<dbReference type="Pfam" id="PF15227">
    <property type="entry name" value="zf-C3HC4_4"/>
    <property type="match status" value="1"/>
</dbReference>
<evidence type="ECO:0000313" key="9">
    <source>
        <dbReference type="EMBL" id="KAG5267397.1"/>
    </source>
</evidence>
<keyword evidence="10" id="KW-1185">Reference proteome</keyword>
<feature type="domain" description="B30.2/SPRY" evidence="8">
    <location>
        <begin position="269"/>
        <end position="461"/>
    </location>
</feature>
<dbReference type="SMART" id="SM00184">
    <property type="entry name" value="RING"/>
    <property type="match status" value="1"/>
</dbReference>
<dbReference type="Pfam" id="PF13765">
    <property type="entry name" value="PRY"/>
    <property type="match status" value="1"/>
</dbReference>
<evidence type="ECO:0000256" key="3">
    <source>
        <dbReference type="ARBA" id="ARBA00022833"/>
    </source>
</evidence>
<dbReference type="InterPro" id="IPR003877">
    <property type="entry name" value="SPRY_dom"/>
</dbReference>
<dbReference type="InterPro" id="IPR003879">
    <property type="entry name" value="Butyrophylin_SPRY"/>
</dbReference>
<dbReference type="Proteomes" id="UP000823561">
    <property type="component" value="Chromosome 17"/>
</dbReference>
<dbReference type="InterPro" id="IPR017907">
    <property type="entry name" value="Znf_RING_CS"/>
</dbReference>
<dbReference type="SUPFAM" id="SSF57850">
    <property type="entry name" value="RING/U-box"/>
    <property type="match status" value="1"/>
</dbReference>
<evidence type="ECO:0000259" key="7">
    <source>
        <dbReference type="PROSITE" id="PS50119"/>
    </source>
</evidence>
<dbReference type="AlphaFoldDB" id="A0AAV6G201"/>
<dbReference type="EMBL" id="JADWDJ010000017">
    <property type="protein sequence ID" value="KAG5267397.1"/>
    <property type="molecule type" value="Genomic_DNA"/>
</dbReference>
<feature type="domain" description="RING-type" evidence="6">
    <location>
        <begin position="14"/>
        <end position="54"/>
    </location>
</feature>
<reference evidence="9 10" key="1">
    <citation type="submission" date="2020-10" db="EMBL/GenBank/DDBJ databases">
        <title>Chromosome-scale genome assembly of the Allis shad, Alosa alosa.</title>
        <authorList>
            <person name="Margot Z."/>
            <person name="Christophe K."/>
            <person name="Cabau C."/>
            <person name="Louis A."/>
            <person name="Berthelot C."/>
            <person name="Parey E."/>
            <person name="Roest Crollius H."/>
            <person name="Montfort J."/>
            <person name="Robinson-Rechavi M."/>
            <person name="Bucao C."/>
            <person name="Bouchez O."/>
            <person name="Gislard M."/>
            <person name="Lluch J."/>
            <person name="Milhes M."/>
            <person name="Lampietro C."/>
            <person name="Lopez Roques C."/>
            <person name="Donnadieu C."/>
            <person name="Braasch I."/>
            <person name="Desvignes T."/>
            <person name="Postlethwait J."/>
            <person name="Bobe J."/>
            <person name="Guiguen Y."/>
        </authorList>
    </citation>
    <scope>NUCLEOTIDE SEQUENCE [LARGE SCALE GENOMIC DNA]</scope>
    <source>
        <strain evidence="9">M-15738</strain>
        <tissue evidence="9">Blood</tissue>
    </source>
</reference>
<dbReference type="PROSITE" id="PS50089">
    <property type="entry name" value="ZF_RING_2"/>
    <property type="match status" value="1"/>
</dbReference>
<dbReference type="PROSITE" id="PS50188">
    <property type="entry name" value="B302_SPRY"/>
    <property type="match status" value="1"/>
</dbReference>
<dbReference type="InterPro" id="IPR013320">
    <property type="entry name" value="ConA-like_dom_sf"/>
</dbReference>
<dbReference type="PROSITE" id="PS00518">
    <property type="entry name" value="ZF_RING_1"/>
    <property type="match status" value="1"/>
</dbReference>
<evidence type="ECO:0000259" key="6">
    <source>
        <dbReference type="PROSITE" id="PS50089"/>
    </source>
</evidence>
<keyword evidence="3" id="KW-0862">Zinc</keyword>
<dbReference type="Gene3D" id="3.30.160.60">
    <property type="entry name" value="Classic Zinc Finger"/>
    <property type="match status" value="1"/>
</dbReference>
<dbReference type="PROSITE" id="PS50119">
    <property type="entry name" value="ZF_BBOX"/>
    <property type="match status" value="1"/>
</dbReference>
<dbReference type="Gene3D" id="2.60.120.920">
    <property type="match status" value="1"/>
</dbReference>
<dbReference type="SUPFAM" id="SSF49899">
    <property type="entry name" value="Concanavalin A-like lectins/glucanases"/>
    <property type="match status" value="1"/>
</dbReference>
<organism evidence="9 10">
    <name type="scientific">Alosa alosa</name>
    <name type="common">allis shad</name>
    <dbReference type="NCBI Taxonomy" id="278164"/>
    <lineage>
        <taxon>Eukaryota</taxon>
        <taxon>Metazoa</taxon>
        <taxon>Chordata</taxon>
        <taxon>Craniata</taxon>
        <taxon>Vertebrata</taxon>
        <taxon>Euteleostomi</taxon>
        <taxon>Actinopterygii</taxon>
        <taxon>Neopterygii</taxon>
        <taxon>Teleostei</taxon>
        <taxon>Clupei</taxon>
        <taxon>Clupeiformes</taxon>
        <taxon>Clupeoidei</taxon>
        <taxon>Clupeidae</taxon>
        <taxon>Alosa</taxon>
    </lineage>
</organism>
<dbReference type="InterPro" id="IPR013083">
    <property type="entry name" value="Znf_RING/FYVE/PHD"/>
</dbReference>
<proteinExistence type="predicted"/>
<keyword evidence="5" id="KW-0175">Coiled coil</keyword>
<dbReference type="InterPro" id="IPR043136">
    <property type="entry name" value="B30.2/SPRY_sf"/>
</dbReference>
<dbReference type="SMART" id="SM00589">
    <property type="entry name" value="PRY"/>
    <property type="match status" value="1"/>
</dbReference>
<dbReference type="InterPro" id="IPR000315">
    <property type="entry name" value="Znf_B-box"/>
</dbReference>
<feature type="domain" description="B box-type" evidence="7">
    <location>
        <begin position="84"/>
        <end position="125"/>
    </location>
</feature>
<evidence type="ECO:0008006" key="11">
    <source>
        <dbReference type="Google" id="ProtNLM"/>
    </source>
</evidence>
<dbReference type="CDD" id="cd12893">
    <property type="entry name" value="SPRY_PRY_TRIM35"/>
    <property type="match status" value="1"/>
</dbReference>
<evidence type="ECO:0000313" key="10">
    <source>
        <dbReference type="Proteomes" id="UP000823561"/>
    </source>
</evidence>
<dbReference type="Gene3D" id="3.30.40.10">
    <property type="entry name" value="Zinc/RING finger domain, C3HC4 (zinc finger)"/>
    <property type="match status" value="1"/>
</dbReference>
<sequence>MDDQLTLCEDNLSCPICCDIFRDPVTLKCSHSFCQECLQKYWKDLEVLLCPVCRKNCSSEEPTLSLAFKSLCESLKRTNRAFQPDQQLCPLHEEKLKLFCFDDKQPICVICHTSKKHKNHVCSPIEEAVEDLKKEMENGISDINQSLNILKKTKHDLENMATHIETQAQSAELQIIQDFEKCYQFLRKEEEAKLVALREEKEQKHRDLDSRIERVHGEITTLSETVDRVKIQMESDDILFLQNYYSNPERLKCSTPKSEDLSGALINMAKYVYPLNHELWLQSFYPVCSMTLDPNTASPKLIIADNLTSLTYTEEKQTVPDNPERFHIGVLGSNGFTAGRHSWDVEVGDNDNWTLGVVRQSIKRKQYLEMQPDSGLWSIRFTRGKHRAGVKASTEFNVAKRPTVIRVLLDYEHGEVSFSDPSANMTLYSFTDMFTEKLFPYFNTTSLKCPLRLFPLTVGKS</sequence>
<name>A0AAV6G201_9TELE</name>
<evidence type="ECO:0000256" key="2">
    <source>
        <dbReference type="ARBA" id="ARBA00022771"/>
    </source>
</evidence>
<dbReference type="InterPro" id="IPR001870">
    <property type="entry name" value="B30.2/SPRY"/>
</dbReference>
<dbReference type="Pfam" id="PF00622">
    <property type="entry name" value="SPRY"/>
    <property type="match status" value="1"/>
</dbReference>
<dbReference type="InterPro" id="IPR001841">
    <property type="entry name" value="Znf_RING"/>
</dbReference>
<keyword evidence="1" id="KW-0479">Metal-binding</keyword>
<dbReference type="SUPFAM" id="SSF57845">
    <property type="entry name" value="B-box zinc-binding domain"/>
    <property type="match status" value="1"/>
</dbReference>